<sequence length="209" mass="23157">MKIPDINILAILGKTKLKAFMLWLRRIPLAEFNNNRLAKPAPIACGILLMALSGQVLASTWFDPKTNTWYFRFKDAKGKIQDIPVDYLDRTGGLVLSSFGIGPSGPKLSTKLDQETKTSPLPQIPNSVYHNAYQIDTESFTTDVGEPLVTGMTRTFGRFYKATRNERVVLNTYGSTRFGSDLDTIIAVYRIDFSGGATGADALKTRRGQ</sequence>
<evidence type="ECO:0000313" key="1">
    <source>
        <dbReference type="EMBL" id="KJV05868.1"/>
    </source>
</evidence>
<keyword evidence="2" id="KW-1185">Reference proteome</keyword>
<dbReference type="AlphaFoldDB" id="A0A0F3IH45"/>
<dbReference type="RefSeq" id="WP_045779860.1">
    <property type="nucleotide sequence ID" value="NZ_LAJX01000161.1"/>
</dbReference>
<protein>
    <submittedName>
        <fullName evidence="1">Uncharacterized protein</fullName>
    </submittedName>
</protein>
<gene>
    <name evidence="1" type="ORF">VZ94_15070</name>
</gene>
<proteinExistence type="predicted"/>
<accession>A0A0F3IH45</accession>
<dbReference type="Proteomes" id="UP000033684">
    <property type="component" value="Unassembled WGS sequence"/>
</dbReference>
<name>A0A0F3IH45_9GAMM</name>
<reference evidence="2" key="1">
    <citation type="submission" date="2015-03" db="EMBL/GenBank/DDBJ databases">
        <title>Draft genome sequence of a novel methanotroph (Sn10-6) isolated from flooded ricefield rhizosphere in India.</title>
        <authorList>
            <person name="Pandit P.S."/>
            <person name="Pore S.D."/>
            <person name="Arora P."/>
            <person name="Kapse N.G."/>
            <person name="Dhakephalkar P.K."/>
            <person name="Rahalkar M.C."/>
        </authorList>
    </citation>
    <scope>NUCLEOTIDE SEQUENCE [LARGE SCALE GENOMIC DNA]</scope>
    <source>
        <strain evidence="2">Sn10-6</strain>
    </source>
</reference>
<reference evidence="1 2" key="2">
    <citation type="journal article" date="2016" name="Microb. Ecol.">
        <title>Genome Characteristics of a Novel Type I Methanotroph (Sn10-6) Isolated from a Flooded Indian Rice Field.</title>
        <authorList>
            <person name="Rahalkar M.C."/>
            <person name="Pandit P.S."/>
            <person name="Dhakephalkar P.K."/>
            <person name="Pore S."/>
            <person name="Arora P."/>
            <person name="Kapse N."/>
        </authorList>
    </citation>
    <scope>NUCLEOTIDE SEQUENCE [LARGE SCALE GENOMIC DNA]</scope>
    <source>
        <strain evidence="1 2">Sn10-6</strain>
    </source>
</reference>
<dbReference type="EMBL" id="LAJX01000161">
    <property type="protein sequence ID" value="KJV05868.1"/>
    <property type="molecule type" value="Genomic_DNA"/>
</dbReference>
<comment type="caution">
    <text evidence="1">The sequence shown here is derived from an EMBL/GenBank/DDBJ whole genome shotgun (WGS) entry which is preliminary data.</text>
</comment>
<evidence type="ECO:0000313" key="2">
    <source>
        <dbReference type="Proteomes" id="UP000033684"/>
    </source>
</evidence>
<organism evidence="1 2">
    <name type="scientific">Methylocucumis oryzae</name>
    <dbReference type="NCBI Taxonomy" id="1632867"/>
    <lineage>
        <taxon>Bacteria</taxon>
        <taxon>Pseudomonadati</taxon>
        <taxon>Pseudomonadota</taxon>
        <taxon>Gammaproteobacteria</taxon>
        <taxon>Methylococcales</taxon>
        <taxon>Methylococcaceae</taxon>
        <taxon>Methylocucumis</taxon>
    </lineage>
</organism>